<reference evidence="2" key="1">
    <citation type="submission" date="2024-07" db="EMBL/GenBank/DDBJ databases">
        <title>Two chromosome-level genome assemblies of Korean endemic species Abeliophyllum distichum and Forsythia ovata (Oleaceae).</title>
        <authorList>
            <person name="Jang H."/>
        </authorList>
    </citation>
    <scope>NUCLEOTIDE SEQUENCE [LARGE SCALE GENOMIC DNA]</scope>
</reference>
<dbReference type="Gene3D" id="3.30.730.10">
    <property type="entry name" value="AP2/ERF domain"/>
    <property type="match status" value="1"/>
</dbReference>
<name>A0ABD1WXU2_9LAMI</name>
<accession>A0ABD1WXU2</accession>
<organism evidence="1 2">
    <name type="scientific">Forsythia ovata</name>
    <dbReference type="NCBI Taxonomy" id="205694"/>
    <lineage>
        <taxon>Eukaryota</taxon>
        <taxon>Viridiplantae</taxon>
        <taxon>Streptophyta</taxon>
        <taxon>Embryophyta</taxon>
        <taxon>Tracheophyta</taxon>
        <taxon>Spermatophyta</taxon>
        <taxon>Magnoliopsida</taxon>
        <taxon>eudicotyledons</taxon>
        <taxon>Gunneridae</taxon>
        <taxon>Pentapetalae</taxon>
        <taxon>asterids</taxon>
        <taxon>lamiids</taxon>
        <taxon>Lamiales</taxon>
        <taxon>Oleaceae</taxon>
        <taxon>Forsythieae</taxon>
        <taxon>Forsythia</taxon>
    </lineage>
</organism>
<sequence>MNWPPNLRQFWNFDDFGAIFFFFVSWDFSTSEEAARAFDAAAARRFHGPKAKTNFLVNEGCNITSNGGFVHNGNTRTVELSNPDRVSVLKVAQSSPLDLTLTPRRSFPVKYYHQQLQFSAAPSLGKPARFDN</sequence>
<protein>
    <submittedName>
        <fullName evidence="1">Ethylene-responsive transcription factor 9-like</fullName>
    </submittedName>
</protein>
<dbReference type="Proteomes" id="UP001604277">
    <property type="component" value="Unassembled WGS sequence"/>
</dbReference>
<comment type="caution">
    <text evidence="1">The sequence shown here is derived from an EMBL/GenBank/DDBJ whole genome shotgun (WGS) entry which is preliminary data.</text>
</comment>
<dbReference type="InterPro" id="IPR036955">
    <property type="entry name" value="AP2/ERF_dom_sf"/>
</dbReference>
<dbReference type="EMBL" id="JBFOLJ010000002">
    <property type="protein sequence ID" value="KAL2554534.1"/>
    <property type="molecule type" value="Genomic_DNA"/>
</dbReference>
<keyword evidence="2" id="KW-1185">Reference proteome</keyword>
<evidence type="ECO:0000313" key="1">
    <source>
        <dbReference type="EMBL" id="KAL2554534.1"/>
    </source>
</evidence>
<proteinExistence type="predicted"/>
<evidence type="ECO:0000313" key="2">
    <source>
        <dbReference type="Proteomes" id="UP001604277"/>
    </source>
</evidence>
<dbReference type="AlphaFoldDB" id="A0ABD1WXU2"/>
<gene>
    <name evidence="1" type="ORF">Fot_08153</name>
</gene>